<organism evidence="3">
    <name type="scientific">Caenorhabditis remanei</name>
    <name type="common">Caenorhabditis vulgaris</name>
    <dbReference type="NCBI Taxonomy" id="31234"/>
    <lineage>
        <taxon>Eukaryota</taxon>
        <taxon>Metazoa</taxon>
        <taxon>Ecdysozoa</taxon>
        <taxon>Nematoda</taxon>
        <taxon>Chromadorea</taxon>
        <taxon>Rhabditida</taxon>
        <taxon>Rhabditina</taxon>
        <taxon>Rhabditomorpha</taxon>
        <taxon>Rhabditoidea</taxon>
        <taxon>Rhabditidae</taxon>
        <taxon>Peloderinae</taxon>
        <taxon>Caenorhabditis</taxon>
    </lineage>
</organism>
<dbReference type="HOGENOM" id="CLU_1857133_0_0_1"/>
<keyword evidence="1" id="KW-0812">Transmembrane</keyword>
<sequence>MPQAIKLSGDTTYQVVAPSTLNLHSIFPGIPVQLHILIEDMINRSFEISLRIFIFLSLFFLLCRNDKKRKHRCCGAAKSTTFLSFGHSSPLFIHLLIHNLISFPRGNILRTRYANLADISKSALRREEREKDERQNVI</sequence>
<dbReference type="Proteomes" id="UP000008281">
    <property type="component" value="Unassembled WGS sequence"/>
</dbReference>
<evidence type="ECO:0000313" key="2">
    <source>
        <dbReference type="EMBL" id="EFO86663.1"/>
    </source>
</evidence>
<gene>
    <name evidence="2" type="ORF">CRE_04685</name>
</gene>
<keyword evidence="1" id="KW-0472">Membrane</keyword>
<proteinExistence type="predicted"/>
<dbReference type="EMBL" id="DS268419">
    <property type="protein sequence ID" value="EFO86663.1"/>
    <property type="molecule type" value="Genomic_DNA"/>
</dbReference>
<name>E3LYP9_CAERE</name>
<evidence type="ECO:0000313" key="3">
    <source>
        <dbReference type="Proteomes" id="UP000008281"/>
    </source>
</evidence>
<protein>
    <submittedName>
        <fullName evidence="2">Uncharacterized protein</fullName>
    </submittedName>
</protein>
<dbReference type="AlphaFoldDB" id="E3LYP9"/>
<keyword evidence="3" id="KW-1185">Reference proteome</keyword>
<keyword evidence="1" id="KW-1133">Transmembrane helix</keyword>
<reference evidence="2" key="1">
    <citation type="submission" date="2007-07" db="EMBL/GenBank/DDBJ databases">
        <title>PCAP assembly of the Caenorhabditis remanei genome.</title>
        <authorList>
            <consortium name="The Caenorhabditis remanei Sequencing Consortium"/>
            <person name="Wilson R.K."/>
        </authorList>
    </citation>
    <scope>NUCLEOTIDE SEQUENCE [LARGE SCALE GENOMIC DNA]</scope>
    <source>
        <strain evidence="2">PB4641</strain>
    </source>
</reference>
<feature type="transmembrane region" description="Helical" evidence="1">
    <location>
        <begin position="41"/>
        <end position="62"/>
    </location>
</feature>
<evidence type="ECO:0000256" key="1">
    <source>
        <dbReference type="SAM" id="Phobius"/>
    </source>
</evidence>
<accession>E3LYP9</accession>
<dbReference type="InParanoid" id="E3LYP9"/>